<dbReference type="Proteomes" id="UP000029661">
    <property type="component" value="Chromosome"/>
</dbReference>
<evidence type="ECO:0000313" key="2">
    <source>
        <dbReference type="EMBL" id="CEA12698.1"/>
    </source>
</evidence>
<keyword evidence="5" id="KW-1185">Reference proteome</keyword>
<reference evidence="3" key="3">
    <citation type="submission" date="2014-09" db="EMBL/GenBank/DDBJ databases">
        <authorList>
            <person name="Bishop-Lilly K.A."/>
            <person name="Broomall S.M."/>
            <person name="Chain P.S."/>
            <person name="Chertkov O."/>
            <person name="Coyne S.R."/>
            <person name="Daligault H.E."/>
            <person name="Davenport K.W."/>
            <person name="Erkkila T."/>
            <person name="Frey K.G."/>
            <person name="Gibbons H.S."/>
            <person name="Gu W."/>
            <person name="Jaissle J."/>
            <person name="Johnson S.L."/>
            <person name="Koroleva G.I."/>
            <person name="Ladner J.T."/>
            <person name="Lo C.-C."/>
            <person name="Minogue T.D."/>
            <person name="Munk C."/>
            <person name="Palacios G.F."/>
            <person name="Redden C.L."/>
            <person name="Rosenzweig C.N."/>
            <person name="Scholz M.B."/>
            <person name="Teshima H."/>
            <person name="Xu Y."/>
        </authorList>
    </citation>
    <scope>NUCLEOTIDE SEQUENCE</scope>
    <source>
        <strain evidence="3">Mb9</strain>
    </source>
</reference>
<organism evidence="2">
    <name type="scientific">Methanobacterium formicicum</name>
    <dbReference type="NCBI Taxonomy" id="2162"/>
    <lineage>
        <taxon>Archaea</taxon>
        <taxon>Methanobacteriati</taxon>
        <taxon>Methanobacteriota</taxon>
        <taxon>Methanomada group</taxon>
        <taxon>Methanobacteria</taxon>
        <taxon>Methanobacteriales</taxon>
        <taxon>Methanobacteriaceae</taxon>
        <taxon>Methanobacterium</taxon>
    </lineage>
</organism>
<dbReference type="PATRIC" id="fig|2162.10.peg.1508"/>
<evidence type="ECO:0000313" key="4">
    <source>
        <dbReference type="EMBL" id="MBF4474426.1"/>
    </source>
</evidence>
<dbReference type="EMBL" id="JADIIL010000013">
    <property type="protein sequence ID" value="MBF4474426.1"/>
    <property type="molecule type" value="Genomic_DNA"/>
</dbReference>
<dbReference type="SUPFAM" id="SSF75217">
    <property type="entry name" value="alpha/beta knot"/>
    <property type="match status" value="1"/>
</dbReference>
<accession>A0A090I192</accession>
<dbReference type="PANTHER" id="PTHR12150">
    <property type="entry name" value="CLASS IV SAM-BINDING METHYLTRANSFERASE-RELATED"/>
    <property type="match status" value="1"/>
</dbReference>
<dbReference type="RefSeq" id="WP_048072007.1">
    <property type="nucleotide sequence ID" value="NZ_CALCVY010000102.1"/>
</dbReference>
<dbReference type="OrthoDB" id="4144at2157"/>
<dbReference type="EMBL" id="LN515531">
    <property type="protein sequence ID" value="CEA12698.1"/>
    <property type="molecule type" value="Genomic_DNA"/>
</dbReference>
<dbReference type="KEGG" id="mfi:DSM1535_0335"/>
<name>A0A090I192_METFO</name>
<dbReference type="Gene3D" id="3.40.1280.10">
    <property type="match status" value="1"/>
</dbReference>
<evidence type="ECO:0000313" key="1">
    <source>
        <dbReference type="EMBL" id="AIS31235.1"/>
    </source>
</evidence>
<sequence length="273" mass="30634">MSLNNISLFIPSSFLRETKDLKLKTYKVGLIGRSAALFRVTKIVIYSDTEDPEDRKGVKFISDILTYMNTPQYLRKKVFPITKELRNVGILPPLRTPHHPTGELQQGDFRQGLTLKRTKKGTIVDIGADRDALCKEKLSVNRVISFKVDKLGKEIIISPDEPEFYWGYDVLSTYKSLDESIGLLKPRPDLVVGTSRYAEPITSVLNEVREGLRGSKHVAILFGGPYSGLHELMGNPDEVIDLEVNTIPNQGTKTVRTEEAVLATLSVFNILMD</sequence>
<evidence type="ECO:0000313" key="3">
    <source>
        <dbReference type="EMBL" id="CEL25080.1"/>
    </source>
</evidence>
<dbReference type="KEGG" id="mfc:BRM9_0408"/>
<protein>
    <submittedName>
        <fullName evidence="4">RNA-binding protein</fullName>
    </submittedName>
</protein>
<dbReference type="InterPro" id="IPR029026">
    <property type="entry name" value="tRNA_m1G_MTases_N"/>
</dbReference>
<dbReference type="InterPro" id="IPR029028">
    <property type="entry name" value="Alpha/beta_knot_MTases"/>
</dbReference>
<dbReference type="SUPFAM" id="SSF50249">
    <property type="entry name" value="Nucleic acid-binding proteins"/>
    <property type="match status" value="1"/>
</dbReference>
<dbReference type="InterPro" id="IPR003750">
    <property type="entry name" value="Put_MeTrfase-C9orf114-like"/>
</dbReference>
<proteinExistence type="predicted"/>
<dbReference type="Gene3D" id="2.40.50.140">
    <property type="entry name" value="Nucleic acid-binding proteins"/>
    <property type="match status" value="1"/>
</dbReference>
<dbReference type="EMBL" id="LN734822">
    <property type="protein sequence ID" value="CEL25080.1"/>
    <property type="molecule type" value="Genomic_DNA"/>
</dbReference>
<dbReference type="Proteomes" id="UP000606900">
    <property type="component" value="Unassembled WGS sequence"/>
</dbReference>
<dbReference type="GeneID" id="26739687"/>
<dbReference type="CDD" id="cd18086">
    <property type="entry name" value="HsC9orf114-like"/>
    <property type="match status" value="1"/>
</dbReference>
<dbReference type="EMBL" id="CP006933">
    <property type="protein sequence ID" value="AIS31235.1"/>
    <property type="molecule type" value="Genomic_DNA"/>
</dbReference>
<reference evidence="2" key="2">
    <citation type="submission" date="2014-08" db="EMBL/GenBank/DDBJ databases">
        <authorList>
            <person name="Wibberg D."/>
        </authorList>
    </citation>
    <scope>NUCLEOTIDE SEQUENCE</scope>
</reference>
<dbReference type="InterPro" id="IPR012340">
    <property type="entry name" value="NA-bd_OB-fold"/>
</dbReference>
<reference evidence="4" key="4">
    <citation type="submission" date="2020-10" db="EMBL/GenBank/DDBJ databases">
        <title>Dehalococcoides mccartyi of a TCE/Cr reducing biochatode.</title>
        <authorList>
            <person name="Matturro B."/>
        </authorList>
    </citation>
    <scope>NUCLEOTIDE SEQUENCE</scope>
    <source>
        <strain evidence="4">Bin2</strain>
    </source>
</reference>
<evidence type="ECO:0000313" key="5">
    <source>
        <dbReference type="Proteomes" id="UP000062768"/>
    </source>
</evidence>
<dbReference type="STRING" id="2162.BRM9_0408"/>
<dbReference type="Proteomes" id="UP000062768">
    <property type="component" value="Chromosome I"/>
</dbReference>
<dbReference type="AlphaFoldDB" id="A0A090I192"/>
<dbReference type="Pfam" id="PF02598">
    <property type="entry name" value="Methyltrn_RNA_3"/>
    <property type="match status" value="1"/>
</dbReference>
<dbReference type="PANTHER" id="PTHR12150:SF13">
    <property type="entry name" value="METHYLTRANSFERASE C9ORF114-RELATED"/>
    <property type="match status" value="1"/>
</dbReference>
<reference evidence="1" key="1">
    <citation type="submission" date="2013-12" db="EMBL/GenBank/DDBJ databases">
        <title>The complete genome sequence of Methanobacterium sp. BRM9.</title>
        <authorList>
            <consortium name="Pastoral Greenhouse Gas Research Consortium"/>
            <person name="Kelly W.J."/>
            <person name="Leahy S.C."/>
            <person name="Perry R."/>
            <person name="Li D."/>
            <person name="Altermann E."/>
            <person name="Lambie S.C."/>
            <person name="Attwood G.T."/>
        </authorList>
    </citation>
    <scope>NUCLEOTIDE SEQUENCE [LARGE SCALE GENOMIC DNA]</scope>
    <source>
        <strain evidence="1">BRM9</strain>
    </source>
</reference>
<gene>
    <name evidence="1" type="ORF">BRM9_0408</name>
    <name evidence="2" type="ORF">DSM1535_0335</name>
    <name evidence="4" type="ORF">ISP06_02995</name>
    <name evidence="3" type="ORF">MB9_1444</name>
</gene>